<feature type="compositionally biased region" description="Polar residues" evidence="1">
    <location>
        <begin position="1"/>
        <end position="21"/>
    </location>
</feature>
<organism evidence="2 3">
    <name type="scientific">Portunus trituberculatus</name>
    <name type="common">Swimming crab</name>
    <name type="synonym">Neptunus trituberculatus</name>
    <dbReference type="NCBI Taxonomy" id="210409"/>
    <lineage>
        <taxon>Eukaryota</taxon>
        <taxon>Metazoa</taxon>
        <taxon>Ecdysozoa</taxon>
        <taxon>Arthropoda</taxon>
        <taxon>Crustacea</taxon>
        <taxon>Multicrustacea</taxon>
        <taxon>Malacostraca</taxon>
        <taxon>Eumalacostraca</taxon>
        <taxon>Eucarida</taxon>
        <taxon>Decapoda</taxon>
        <taxon>Pleocyemata</taxon>
        <taxon>Brachyura</taxon>
        <taxon>Eubrachyura</taxon>
        <taxon>Portunoidea</taxon>
        <taxon>Portunidae</taxon>
        <taxon>Portuninae</taxon>
        <taxon>Portunus</taxon>
    </lineage>
</organism>
<accession>A0A5B7HRV7</accession>
<feature type="region of interest" description="Disordered" evidence="1">
    <location>
        <begin position="1"/>
        <end position="33"/>
    </location>
</feature>
<dbReference type="EMBL" id="VSRR010032505">
    <property type="protein sequence ID" value="MPC71214.1"/>
    <property type="molecule type" value="Genomic_DNA"/>
</dbReference>
<protein>
    <submittedName>
        <fullName evidence="2">Uncharacterized protein</fullName>
    </submittedName>
</protein>
<evidence type="ECO:0000313" key="3">
    <source>
        <dbReference type="Proteomes" id="UP000324222"/>
    </source>
</evidence>
<dbReference type="Proteomes" id="UP000324222">
    <property type="component" value="Unassembled WGS sequence"/>
</dbReference>
<dbReference type="AlphaFoldDB" id="A0A5B7HRV7"/>
<reference evidence="2 3" key="1">
    <citation type="submission" date="2019-05" db="EMBL/GenBank/DDBJ databases">
        <title>Another draft genome of Portunus trituberculatus and its Hox gene families provides insights of decapod evolution.</title>
        <authorList>
            <person name="Jeong J.-H."/>
            <person name="Song I."/>
            <person name="Kim S."/>
            <person name="Choi T."/>
            <person name="Kim D."/>
            <person name="Ryu S."/>
            <person name="Kim W."/>
        </authorList>
    </citation>
    <scope>NUCLEOTIDE SEQUENCE [LARGE SCALE GENOMIC DNA]</scope>
    <source>
        <tissue evidence="2">Muscle</tissue>
    </source>
</reference>
<sequence length="364" mass="38620">MHQTVTQSTANKHTELNSVSLSHPAPHRHRPGGEETLEAAGAAAAAMLTRAWQPHCCVILLTDGTASTHAVAKGLQQLAAPRGAAVLESGAVKSTLNKTLQYARSVSIAHGAADSELSVITRAADGSDAMLGVLQVRRLAWCVVVVVVSDDPSFFASWAELALESGLLAWSTRLVALTSLPASALNDLYLTLSFANAVLVVSDGDSSPRCELWVHQPFSPPNSRMVQVASWSPFGGLSVASQQTLFPDKFHRQEVTDAHPTFAGRLAWGPTLIVAAEEFQPHVWVEAGAGKGIALRGPMAELLQVLAWQLNFTSISYHITGHTLCDALSCWPWHHGDAPRPCLSVTCCSNGQGITGMPHGLASP</sequence>
<evidence type="ECO:0000313" key="2">
    <source>
        <dbReference type="EMBL" id="MPC71214.1"/>
    </source>
</evidence>
<comment type="caution">
    <text evidence="2">The sequence shown here is derived from an EMBL/GenBank/DDBJ whole genome shotgun (WGS) entry which is preliminary data.</text>
</comment>
<name>A0A5B7HRV7_PORTR</name>
<proteinExistence type="predicted"/>
<keyword evidence="3" id="KW-1185">Reference proteome</keyword>
<gene>
    <name evidence="2" type="ORF">E2C01_065486</name>
</gene>
<dbReference type="OrthoDB" id="6368698at2759"/>
<evidence type="ECO:0000256" key="1">
    <source>
        <dbReference type="SAM" id="MobiDB-lite"/>
    </source>
</evidence>